<dbReference type="SUPFAM" id="SSF54495">
    <property type="entry name" value="UBC-like"/>
    <property type="match status" value="1"/>
</dbReference>
<gene>
    <name evidence="2" type="ORF">GIL414_LOCUS40176</name>
</gene>
<evidence type="ECO:0000313" key="3">
    <source>
        <dbReference type="Proteomes" id="UP000681720"/>
    </source>
</evidence>
<comment type="caution">
    <text evidence="2">The sequence shown here is derived from an EMBL/GenBank/DDBJ whole genome shotgun (WGS) entry which is preliminary data.</text>
</comment>
<dbReference type="InterPro" id="IPR016135">
    <property type="entry name" value="UBQ-conjugating_enzyme/RWD"/>
</dbReference>
<evidence type="ECO:0000259" key="1">
    <source>
        <dbReference type="Pfam" id="PF00179"/>
    </source>
</evidence>
<feature type="domain" description="UBC core" evidence="1">
    <location>
        <begin position="2"/>
        <end position="52"/>
    </location>
</feature>
<proteinExistence type="predicted"/>
<dbReference type="Proteomes" id="UP000681720">
    <property type="component" value="Unassembled WGS sequence"/>
</dbReference>
<accession>A0A8S2ZGG7</accession>
<reference evidence="2" key="1">
    <citation type="submission" date="2021-02" db="EMBL/GenBank/DDBJ databases">
        <authorList>
            <person name="Nowell W R."/>
        </authorList>
    </citation>
    <scope>NUCLEOTIDE SEQUENCE</scope>
</reference>
<dbReference type="EMBL" id="CAJOBJ010110719">
    <property type="protein sequence ID" value="CAF4630197.1"/>
    <property type="molecule type" value="Genomic_DNA"/>
</dbReference>
<organism evidence="2 3">
    <name type="scientific">Rotaria magnacalcarata</name>
    <dbReference type="NCBI Taxonomy" id="392030"/>
    <lineage>
        <taxon>Eukaryota</taxon>
        <taxon>Metazoa</taxon>
        <taxon>Spiralia</taxon>
        <taxon>Gnathifera</taxon>
        <taxon>Rotifera</taxon>
        <taxon>Eurotatoria</taxon>
        <taxon>Bdelloidea</taxon>
        <taxon>Philodinida</taxon>
        <taxon>Philodinidae</taxon>
        <taxon>Rotaria</taxon>
    </lineage>
</organism>
<name>A0A8S2ZGG7_9BILA</name>
<sequence>IDSKTGTTCNDQLNATWAPAITLSKVLVEMRALLERPNYDVPVEGDNLEGKNEEKARLWTAEFAQPSNL</sequence>
<dbReference type="Gene3D" id="3.10.110.10">
    <property type="entry name" value="Ubiquitin Conjugating Enzyme"/>
    <property type="match status" value="1"/>
</dbReference>
<dbReference type="AlphaFoldDB" id="A0A8S2ZGG7"/>
<evidence type="ECO:0000313" key="2">
    <source>
        <dbReference type="EMBL" id="CAF4630197.1"/>
    </source>
</evidence>
<dbReference type="InterPro" id="IPR000608">
    <property type="entry name" value="UBC"/>
</dbReference>
<dbReference type="Pfam" id="PF00179">
    <property type="entry name" value="UQ_con"/>
    <property type="match status" value="1"/>
</dbReference>
<protein>
    <recommendedName>
        <fullName evidence="1">UBC core domain-containing protein</fullName>
    </recommendedName>
</protein>
<feature type="non-terminal residue" evidence="2">
    <location>
        <position position="1"/>
    </location>
</feature>